<dbReference type="RefSeq" id="WP_128810739.1">
    <property type="nucleotide sequence ID" value="NZ_CP032093.1"/>
</dbReference>
<evidence type="ECO:0000313" key="8">
    <source>
        <dbReference type="EMBL" id="AXY00904.1"/>
    </source>
</evidence>
<evidence type="ECO:0000256" key="5">
    <source>
        <dbReference type="ARBA" id="ARBA00023002"/>
    </source>
</evidence>
<name>A0ABN5PC52_9VIBR</name>
<keyword evidence="9" id="KW-1185">Reference proteome</keyword>
<dbReference type="Pfam" id="PF00441">
    <property type="entry name" value="Acyl-CoA_dh_1"/>
    <property type="match status" value="1"/>
</dbReference>
<feature type="domain" description="Acyl-CoA dehydrogenase/oxidase C-terminal" evidence="6">
    <location>
        <begin position="241"/>
        <end position="402"/>
    </location>
</feature>
<evidence type="ECO:0000313" key="9">
    <source>
        <dbReference type="Proteomes" id="UP000262832"/>
    </source>
</evidence>
<dbReference type="Proteomes" id="UP000262832">
    <property type="component" value="Chromosome I"/>
</dbReference>
<comment type="cofactor">
    <cofactor evidence="1">
        <name>FAD</name>
        <dbReference type="ChEBI" id="CHEBI:57692"/>
    </cofactor>
</comment>
<dbReference type="Gene3D" id="1.20.140.10">
    <property type="entry name" value="Butyryl-CoA Dehydrogenase, subunit A, domain 3"/>
    <property type="match status" value="1"/>
</dbReference>
<dbReference type="Gene3D" id="1.10.540.10">
    <property type="entry name" value="Acyl-CoA dehydrogenase/oxidase, N-terminal domain"/>
    <property type="match status" value="1"/>
</dbReference>
<dbReference type="InterPro" id="IPR046373">
    <property type="entry name" value="Acyl-CoA_Oxase/DH_mid-dom_sf"/>
</dbReference>
<organism evidence="8 9">
    <name type="scientific">Vibrio alfacsensis</name>
    <dbReference type="NCBI Taxonomy" id="1074311"/>
    <lineage>
        <taxon>Bacteria</taxon>
        <taxon>Pseudomonadati</taxon>
        <taxon>Pseudomonadota</taxon>
        <taxon>Gammaproteobacteria</taxon>
        <taxon>Vibrionales</taxon>
        <taxon>Vibrionaceae</taxon>
        <taxon>Vibrio</taxon>
    </lineage>
</organism>
<reference evidence="8 9" key="1">
    <citation type="submission" date="2018-08" db="EMBL/GenBank/DDBJ databases">
        <title>Genomic taxonomy of the Vibrionaceae family.</title>
        <authorList>
            <person name="Gomez-Gil B."/>
            <person name="Tanaka M."/>
            <person name="Sawabe T."/>
            <person name="Enciso-Ibarra K."/>
        </authorList>
    </citation>
    <scope>NUCLEOTIDE SEQUENCE [LARGE SCALE GENOMIC DNA]</scope>
    <source>
        <strain evidence="8 9">CAIM 1831</strain>
    </source>
</reference>
<proteinExistence type="inferred from homology"/>
<dbReference type="Pfam" id="PF02771">
    <property type="entry name" value="Acyl-CoA_dh_N"/>
    <property type="match status" value="1"/>
</dbReference>
<dbReference type="PANTHER" id="PTHR43884:SF20">
    <property type="entry name" value="ACYL-COA DEHYDROGENASE FADE28"/>
    <property type="match status" value="1"/>
</dbReference>
<dbReference type="Gene3D" id="2.40.110.10">
    <property type="entry name" value="Butyryl-CoA Dehydrogenase, subunit A, domain 2"/>
    <property type="match status" value="1"/>
</dbReference>
<evidence type="ECO:0000259" key="7">
    <source>
        <dbReference type="Pfam" id="PF02771"/>
    </source>
</evidence>
<evidence type="ECO:0000256" key="3">
    <source>
        <dbReference type="ARBA" id="ARBA00022630"/>
    </source>
</evidence>
<keyword evidence="5" id="KW-0560">Oxidoreductase</keyword>
<dbReference type="SUPFAM" id="SSF56645">
    <property type="entry name" value="Acyl-CoA dehydrogenase NM domain-like"/>
    <property type="match status" value="1"/>
</dbReference>
<protein>
    <submittedName>
        <fullName evidence="8">Acyl-CoA dehydrogenase</fullName>
    </submittedName>
</protein>
<evidence type="ECO:0000256" key="1">
    <source>
        <dbReference type="ARBA" id="ARBA00001974"/>
    </source>
</evidence>
<keyword evidence="3" id="KW-0285">Flavoprotein</keyword>
<evidence type="ECO:0000256" key="4">
    <source>
        <dbReference type="ARBA" id="ARBA00022827"/>
    </source>
</evidence>
<dbReference type="InterPro" id="IPR037069">
    <property type="entry name" value="AcylCoA_DH/ox_N_sf"/>
</dbReference>
<dbReference type="InterPro" id="IPR013786">
    <property type="entry name" value="AcylCoA_DH/ox_N"/>
</dbReference>
<sequence>MNFSYTDEQIMIEQSASDFFSEVSPIEAAREIMVTEQGYDVKVWQKICDEMFFHGILIPEENGGLGLGYVELCIVLEQIGAKLACLPFHASACMATSALLVAGSEYQKQYYFEHLLRGEVATLAYTGIHTGTKTGWGCDAVDVTYQKQGQQYRLNGTYRYVSFGHNAQWLILAARKKGTRGKEGISLFVTKADTPGISRNLLPTMDQTQKQAQIELDNVLLDASCVMPNEGHCGEALHTVIAVGQIGLAAEQLGGAQAVLEQTVQYTQQRTQFNRPIASFQAVKHQAADMMLKAEAGCSSVYYAACTADATPLARPTSTEITLNGRQPLSERLNELCQAAYIAKSYCSDAYFFNAATAIQLHGGVGFTWEFDVHLYFKRAQASGVMLGNSAYHHELIAEHLLPLATKSKNQSSGA</sequence>
<dbReference type="PANTHER" id="PTHR43884">
    <property type="entry name" value="ACYL-COA DEHYDROGENASE"/>
    <property type="match status" value="1"/>
</dbReference>
<dbReference type="EMBL" id="CP032093">
    <property type="protein sequence ID" value="AXY00904.1"/>
    <property type="molecule type" value="Genomic_DNA"/>
</dbReference>
<dbReference type="CDD" id="cd00567">
    <property type="entry name" value="ACAD"/>
    <property type="match status" value="1"/>
</dbReference>
<accession>A0ABN5PC52</accession>
<feature type="domain" description="Acyl-CoA dehydrogenase/oxidase N-terminal" evidence="7">
    <location>
        <begin position="6"/>
        <end position="119"/>
    </location>
</feature>
<dbReference type="InterPro" id="IPR036250">
    <property type="entry name" value="AcylCo_DH-like_C"/>
</dbReference>
<gene>
    <name evidence="8" type="ORF">D1115_06355</name>
</gene>
<dbReference type="SUPFAM" id="SSF47203">
    <property type="entry name" value="Acyl-CoA dehydrogenase C-terminal domain-like"/>
    <property type="match status" value="1"/>
</dbReference>
<evidence type="ECO:0000256" key="2">
    <source>
        <dbReference type="ARBA" id="ARBA00009347"/>
    </source>
</evidence>
<keyword evidence="4" id="KW-0274">FAD</keyword>
<comment type="similarity">
    <text evidence="2">Belongs to the acyl-CoA dehydrogenase family.</text>
</comment>
<dbReference type="InterPro" id="IPR009100">
    <property type="entry name" value="AcylCoA_DH/oxidase_NM_dom_sf"/>
</dbReference>
<dbReference type="InterPro" id="IPR009075">
    <property type="entry name" value="AcylCo_DH/oxidase_C"/>
</dbReference>
<evidence type="ECO:0000259" key="6">
    <source>
        <dbReference type="Pfam" id="PF00441"/>
    </source>
</evidence>